<evidence type="ECO:0000313" key="9">
    <source>
        <dbReference type="Proteomes" id="UP000294668"/>
    </source>
</evidence>
<dbReference type="GO" id="GO:0000976">
    <property type="term" value="F:transcription cis-regulatory region binding"/>
    <property type="evidence" value="ECO:0007669"/>
    <property type="project" value="TreeGrafter"/>
</dbReference>
<keyword evidence="2" id="KW-0805">Transcription regulation</keyword>
<dbReference type="InterPro" id="IPR005119">
    <property type="entry name" value="LysR_subst-bd"/>
</dbReference>
<feature type="domain" description="HTH lysR-type" evidence="5">
    <location>
        <begin position="1"/>
        <end position="58"/>
    </location>
</feature>
<dbReference type="PROSITE" id="PS50931">
    <property type="entry name" value="HTH_LYSR"/>
    <property type="match status" value="1"/>
</dbReference>
<dbReference type="SUPFAM" id="SSF53850">
    <property type="entry name" value="Periplasmic binding protein-like II"/>
    <property type="match status" value="1"/>
</dbReference>
<evidence type="ECO:0000256" key="4">
    <source>
        <dbReference type="ARBA" id="ARBA00023163"/>
    </source>
</evidence>
<proteinExistence type="inferred from homology"/>
<dbReference type="Proteomes" id="UP000294668">
    <property type="component" value="Unassembled WGS sequence"/>
</dbReference>
<gene>
    <name evidence="6" type="primary">lysR_1</name>
    <name evidence="7" type="ORF">C5L28_000952</name>
    <name evidence="6" type="ORF">LPKJCM_00385</name>
</gene>
<dbReference type="PANTHER" id="PTHR30126:SF40">
    <property type="entry name" value="HTH-TYPE TRANSCRIPTIONAL REGULATOR GLTR"/>
    <property type="match status" value="1"/>
</dbReference>
<dbReference type="FunFam" id="1.10.10.10:FF:000001">
    <property type="entry name" value="LysR family transcriptional regulator"/>
    <property type="match status" value="1"/>
</dbReference>
<organism evidence="6 8">
    <name type="scientific">Lentilactobacillus parakefiri</name>
    <dbReference type="NCBI Taxonomy" id="152332"/>
    <lineage>
        <taxon>Bacteria</taxon>
        <taxon>Bacillati</taxon>
        <taxon>Bacillota</taxon>
        <taxon>Bacilli</taxon>
        <taxon>Lactobacillales</taxon>
        <taxon>Lactobacillaceae</taxon>
        <taxon>Lentilactobacillus</taxon>
    </lineage>
</organism>
<dbReference type="PANTHER" id="PTHR30126">
    <property type="entry name" value="HTH-TYPE TRANSCRIPTIONAL REGULATOR"/>
    <property type="match status" value="1"/>
</dbReference>
<protein>
    <submittedName>
        <fullName evidence="6">LysR family transcriptional regulator</fullName>
    </submittedName>
</protein>
<dbReference type="AlphaFoldDB" id="A0A224V927"/>
<reference evidence="7 9" key="2">
    <citation type="journal article" date="2019" name="Appl. Microbiol. Biotechnol.">
        <title>Uncovering carbohydrate metabolism through a genotype-phenotype association study of 56 lactic acid bacteria genomes.</title>
        <authorList>
            <person name="Buron-Moles G."/>
            <person name="Chailyan A."/>
            <person name="Dolejs I."/>
            <person name="Forster J."/>
            <person name="Miks M.H."/>
        </authorList>
    </citation>
    <scope>NUCLEOTIDE SEQUENCE [LARGE SCALE GENOMIC DNA]</scope>
    <source>
        <strain evidence="7 9">DSM 10551</strain>
    </source>
</reference>
<comment type="similarity">
    <text evidence="1">Belongs to the LysR transcriptional regulatory family.</text>
</comment>
<evidence type="ECO:0000256" key="2">
    <source>
        <dbReference type="ARBA" id="ARBA00023015"/>
    </source>
</evidence>
<dbReference type="Gene3D" id="1.10.10.10">
    <property type="entry name" value="Winged helix-like DNA-binding domain superfamily/Winged helix DNA-binding domain"/>
    <property type="match status" value="1"/>
</dbReference>
<dbReference type="EMBL" id="PUFL01000009">
    <property type="protein sequence ID" value="TDG94913.1"/>
    <property type="molecule type" value="Genomic_DNA"/>
</dbReference>
<dbReference type="SUPFAM" id="SSF46785">
    <property type="entry name" value="Winged helix' DNA-binding domain"/>
    <property type="match status" value="1"/>
</dbReference>
<keyword evidence="4" id="KW-0804">Transcription</keyword>
<keyword evidence="3" id="KW-0238">DNA-binding</keyword>
<dbReference type="GO" id="GO:0003700">
    <property type="term" value="F:DNA-binding transcription factor activity"/>
    <property type="evidence" value="ECO:0007669"/>
    <property type="project" value="InterPro"/>
</dbReference>
<reference evidence="6 8" key="1">
    <citation type="journal article" date="2017" name="Biosci Microbiota Food Health">
        <title>Genomic characterization reconfirms the taxonomic status of Lactobacillus parakefiri.</title>
        <authorList>
            <person name="Tanizawa Y."/>
            <person name="Kobayashi H."/>
            <person name="Kaminuma E."/>
            <person name="Sakamoto M."/>
            <person name="Ohkuma M."/>
            <person name="Nakamura Y."/>
            <person name="Arita M."/>
            <person name="Tohno M."/>
        </authorList>
    </citation>
    <scope>NUCLEOTIDE SEQUENCE [LARGE SCALE GENOMIC DNA]</scope>
    <source>
        <strain evidence="6 8">JCM 8573</strain>
    </source>
</reference>
<evidence type="ECO:0000256" key="1">
    <source>
        <dbReference type="ARBA" id="ARBA00009437"/>
    </source>
</evidence>
<evidence type="ECO:0000259" key="5">
    <source>
        <dbReference type="PROSITE" id="PS50931"/>
    </source>
</evidence>
<evidence type="ECO:0000313" key="7">
    <source>
        <dbReference type="EMBL" id="TDG94913.1"/>
    </source>
</evidence>
<dbReference type="Pfam" id="PF00126">
    <property type="entry name" value="HTH_1"/>
    <property type="match status" value="1"/>
</dbReference>
<dbReference type="InterPro" id="IPR000847">
    <property type="entry name" value="LysR_HTH_N"/>
</dbReference>
<name>A0A224V927_9LACO</name>
<dbReference type="Pfam" id="PF03466">
    <property type="entry name" value="LysR_substrate"/>
    <property type="match status" value="1"/>
</dbReference>
<evidence type="ECO:0000256" key="3">
    <source>
        <dbReference type="ARBA" id="ARBA00023125"/>
    </source>
</evidence>
<sequence>MFKFLETFMIVYKTRSFSLAAQQLFITQPTVSNQIKQLELQLHTELFERKSRREIVPTEAANLLYKQAGKILKNWQDVNDKITRLGDKGNEKVIFGISQTVSRILFAKIANSLITAIPNLDFDVVVSNSEGVLNQLETYKIDIGIIEKPLVTENISRISVGKDQLVKAGVDNGNWITREPGSGIGYYTEQYFREADVRPNKLIHVNNSGLIRRMVENGVGQALLSDKDLPAGIPIESLGEHFSRDFYLLLREESSHEKMLSQLQQIIKETMAASSQS</sequence>
<evidence type="ECO:0000313" key="6">
    <source>
        <dbReference type="EMBL" id="GAW71305.1"/>
    </source>
</evidence>
<accession>A0A224V927</accession>
<reference evidence="7" key="3">
    <citation type="submission" date="2019-02" db="EMBL/GenBank/DDBJ databases">
        <authorList>
            <person name="Buron G."/>
            <person name="Chaylann A."/>
            <person name="Dolejs I."/>
            <person name="Forster J."/>
            <person name="Miks M.H."/>
        </authorList>
    </citation>
    <scope>NUCLEOTIDE SEQUENCE</scope>
    <source>
        <strain evidence="7">DSM 10551</strain>
    </source>
</reference>
<dbReference type="Gene3D" id="3.40.190.10">
    <property type="entry name" value="Periplasmic binding protein-like II"/>
    <property type="match status" value="1"/>
</dbReference>
<dbReference type="EMBL" id="BDGB01000029">
    <property type="protein sequence ID" value="GAW71305.1"/>
    <property type="molecule type" value="Genomic_DNA"/>
</dbReference>
<comment type="caution">
    <text evidence="6">The sequence shown here is derived from an EMBL/GenBank/DDBJ whole genome shotgun (WGS) entry which is preliminary data.</text>
</comment>
<dbReference type="InterPro" id="IPR036388">
    <property type="entry name" value="WH-like_DNA-bd_sf"/>
</dbReference>
<dbReference type="PRINTS" id="PR00039">
    <property type="entry name" value="HTHLYSR"/>
</dbReference>
<evidence type="ECO:0000313" key="8">
    <source>
        <dbReference type="Proteomes" id="UP000214739"/>
    </source>
</evidence>
<dbReference type="Proteomes" id="UP000214739">
    <property type="component" value="Unassembled WGS sequence"/>
</dbReference>
<dbReference type="InterPro" id="IPR036390">
    <property type="entry name" value="WH_DNA-bd_sf"/>
</dbReference>
<dbReference type="Gene3D" id="3.40.190.290">
    <property type="match status" value="1"/>
</dbReference>
<dbReference type="RefSeq" id="WP_057961643.1">
    <property type="nucleotide sequence ID" value="NZ_BAAAXO010000039.1"/>
</dbReference>
<keyword evidence="9" id="KW-1185">Reference proteome</keyword>
<dbReference type="OrthoDB" id="9785745at2"/>